<evidence type="ECO:0000256" key="1">
    <source>
        <dbReference type="SAM" id="MobiDB-lite"/>
    </source>
</evidence>
<comment type="caution">
    <text evidence="2">The sequence shown here is derived from an EMBL/GenBank/DDBJ whole genome shotgun (WGS) entry which is preliminary data.</text>
</comment>
<feature type="compositionally biased region" description="Polar residues" evidence="1">
    <location>
        <begin position="18"/>
        <end position="49"/>
    </location>
</feature>
<keyword evidence="3" id="KW-1185">Reference proteome</keyword>
<proteinExistence type="predicted"/>
<sequence length="61" mass="6376">SGSGSSRIMSWVRDTVKVSGSRSQKGASPKTLTNVASSSVTPPDNTQPDASCYFRGDLQGQ</sequence>
<evidence type="ECO:0000313" key="3">
    <source>
        <dbReference type="Proteomes" id="UP000265520"/>
    </source>
</evidence>
<dbReference type="AlphaFoldDB" id="A0A392RN16"/>
<dbReference type="EMBL" id="LXQA010247329">
    <property type="protein sequence ID" value="MCI37689.1"/>
    <property type="molecule type" value="Genomic_DNA"/>
</dbReference>
<accession>A0A392RN16</accession>
<dbReference type="Proteomes" id="UP000265520">
    <property type="component" value="Unassembled WGS sequence"/>
</dbReference>
<evidence type="ECO:0000313" key="2">
    <source>
        <dbReference type="EMBL" id="MCI37689.1"/>
    </source>
</evidence>
<organism evidence="2 3">
    <name type="scientific">Trifolium medium</name>
    <dbReference type="NCBI Taxonomy" id="97028"/>
    <lineage>
        <taxon>Eukaryota</taxon>
        <taxon>Viridiplantae</taxon>
        <taxon>Streptophyta</taxon>
        <taxon>Embryophyta</taxon>
        <taxon>Tracheophyta</taxon>
        <taxon>Spermatophyta</taxon>
        <taxon>Magnoliopsida</taxon>
        <taxon>eudicotyledons</taxon>
        <taxon>Gunneridae</taxon>
        <taxon>Pentapetalae</taxon>
        <taxon>rosids</taxon>
        <taxon>fabids</taxon>
        <taxon>Fabales</taxon>
        <taxon>Fabaceae</taxon>
        <taxon>Papilionoideae</taxon>
        <taxon>50 kb inversion clade</taxon>
        <taxon>NPAAA clade</taxon>
        <taxon>Hologalegina</taxon>
        <taxon>IRL clade</taxon>
        <taxon>Trifolieae</taxon>
        <taxon>Trifolium</taxon>
    </lineage>
</organism>
<feature type="non-terminal residue" evidence="2">
    <location>
        <position position="1"/>
    </location>
</feature>
<name>A0A392RN16_9FABA</name>
<protein>
    <submittedName>
        <fullName evidence="2">Uncharacterized protein</fullName>
    </submittedName>
</protein>
<feature type="region of interest" description="Disordered" evidence="1">
    <location>
        <begin position="1"/>
        <end position="61"/>
    </location>
</feature>
<reference evidence="2 3" key="1">
    <citation type="journal article" date="2018" name="Front. Plant Sci.">
        <title>Red Clover (Trifolium pratense) and Zigzag Clover (T. medium) - A Picture of Genomic Similarities and Differences.</title>
        <authorList>
            <person name="Dluhosova J."/>
            <person name="Istvanek J."/>
            <person name="Nedelnik J."/>
            <person name="Repkova J."/>
        </authorList>
    </citation>
    <scope>NUCLEOTIDE SEQUENCE [LARGE SCALE GENOMIC DNA]</scope>
    <source>
        <strain evidence="3">cv. 10/8</strain>
        <tissue evidence="2">Leaf</tissue>
    </source>
</reference>